<evidence type="ECO:0000313" key="12">
    <source>
        <dbReference type="EMBL" id="TQE97390.1"/>
    </source>
</evidence>
<feature type="compositionally biased region" description="Basic and acidic residues" evidence="9">
    <location>
        <begin position="10"/>
        <end position="19"/>
    </location>
</feature>
<dbReference type="PANTHER" id="PTHR37461:SF1">
    <property type="entry name" value="ANTI-SIGMA-K FACTOR RSKA"/>
    <property type="match status" value="1"/>
</dbReference>
<keyword evidence="6" id="KW-0472">Membrane</keyword>
<feature type="domain" description="Anti-sigma K factor RskA C-terminal" evidence="10">
    <location>
        <begin position="132"/>
        <end position="278"/>
    </location>
</feature>
<evidence type="ECO:0000256" key="2">
    <source>
        <dbReference type="ARBA" id="ARBA00004236"/>
    </source>
</evidence>
<evidence type="ECO:0000256" key="3">
    <source>
        <dbReference type="ARBA" id="ARBA00022475"/>
    </source>
</evidence>
<sequence>MEQEQLSPEDPQHTGRSESTETDETAAQTQSQRCAELEALLPAYALGATDPEEAALVRAALADCPQAAQKLAEYEALAESLLYSAPPQRLPPHLATRIQAAIAQPAPAPARPGPLDRLRQAWQGWSLAGRLAGASLALLLVLNGYWIQHTLRLQHELQQMNEKLQQQNIALFVLASESRQQLTLPPAQEGSPAHASVIWTPEYDTAILLAESFPRLTDDQVYQLWLLKDGERISAGLFTVDDLGAGALVFHTPQPLDQYDIIGITPEPAGGSPGPTAPPVVRLQM</sequence>
<dbReference type="Pfam" id="PF13490">
    <property type="entry name" value="zf-HC2"/>
    <property type="match status" value="1"/>
</dbReference>
<dbReference type="RefSeq" id="WP_141608583.1">
    <property type="nucleotide sequence ID" value="NZ_VIGC02000003.1"/>
</dbReference>
<evidence type="ECO:0000256" key="6">
    <source>
        <dbReference type="ARBA" id="ARBA00023136"/>
    </source>
</evidence>
<feature type="region of interest" description="Disordered" evidence="9">
    <location>
        <begin position="1"/>
        <end position="33"/>
    </location>
</feature>
<accession>A0A540VKU3</accession>
<reference evidence="12 13" key="1">
    <citation type="submission" date="2019-06" db="EMBL/GenBank/DDBJ databases">
        <title>Genome sequence of Litorilinea aerophila BAA-2444.</title>
        <authorList>
            <person name="Maclea K.S."/>
            <person name="Maurais E.G."/>
            <person name="Iannazzi L.C."/>
        </authorList>
    </citation>
    <scope>NUCLEOTIDE SEQUENCE [LARGE SCALE GENOMIC DNA]</scope>
    <source>
        <strain evidence="12 13">ATCC BAA-2444</strain>
    </source>
</reference>
<evidence type="ECO:0000256" key="1">
    <source>
        <dbReference type="ARBA" id="ARBA00004167"/>
    </source>
</evidence>
<proteinExistence type="predicted"/>
<keyword evidence="5" id="KW-1133">Transmembrane helix</keyword>
<dbReference type="Gene3D" id="1.10.10.1320">
    <property type="entry name" value="Anti-sigma factor, zinc-finger domain"/>
    <property type="match status" value="1"/>
</dbReference>
<comment type="subcellular location">
    <subcellularLocation>
        <location evidence="2">Cell membrane</location>
    </subcellularLocation>
    <subcellularLocation>
        <location evidence="1">Membrane</location>
        <topology evidence="1">Single-pass membrane protein</topology>
    </subcellularLocation>
</comment>
<evidence type="ECO:0000256" key="5">
    <source>
        <dbReference type="ARBA" id="ARBA00022989"/>
    </source>
</evidence>
<dbReference type="OrthoDB" id="150293at2"/>
<protein>
    <recommendedName>
        <fullName evidence="8">Regulator of SigK</fullName>
    </recommendedName>
    <alternativeName>
        <fullName evidence="7">Sigma-K anti-sigma factor RskA</fullName>
    </alternativeName>
</protein>
<evidence type="ECO:0000256" key="9">
    <source>
        <dbReference type="SAM" id="MobiDB-lite"/>
    </source>
</evidence>
<dbReference type="GO" id="GO:0016989">
    <property type="term" value="F:sigma factor antagonist activity"/>
    <property type="evidence" value="ECO:0007669"/>
    <property type="project" value="TreeGrafter"/>
</dbReference>
<dbReference type="InterPro" id="IPR018764">
    <property type="entry name" value="RskA_C"/>
</dbReference>
<comment type="caution">
    <text evidence="12">The sequence shown here is derived from an EMBL/GenBank/DDBJ whole genome shotgun (WGS) entry which is preliminary data.</text>
</comment>
<dbReference type="InterPro" id="IPR051474">
    <property type="entry name" value="Anti-sigma-K/W_factor"/>
</dbReference>
<evidence type="ECO:0000256" key="7">
    <source>
        <dbReference type="ARBA" id="ARBA00029829"/>
    </source>
</evidence>
<evidence type="ECO:0000313" key="13">
    <source>
        <dbReference type="Proteomes" id="UP000317371"/>
    </source>
</evidence>
<evidence type="ECO:0000259" key="10">
    <source>
        <dbReference type="Pfam" id="PF10099"/>
    </source>
</evidence>
<name>A0A540VKU3_9CHLR</name>
<dbReference type="EMBL" id="VIGC01000003">
    <property type="protein sequence ID" value="TQE97390.1"/>
    <property type="molecule type" value="Genomic_DNA"/>
</dbReference>
<dbReference type="AlphaFoldDB" id="A0A540VKU3"/>
<dbReference type="InterPro" id="IPR027383">
    <property type="entry name" value="Znf_put"/>
</dbReference>
<dbReference type="GO" id="GO:0006417">
    <property type="term" value="P:regulation of translation"/>
    <property type="evidence" value="ECO:0007669"/>
    <property type="project" value="TreeGrafter"/>
</dbReference>
<dbReference type="Proteomes" id="UP000317371">
    <property type="component" value="Unassembled WGS sequence"/>
</dbReference>
<keyword evidence="13" id="KW-1185">Reference proteome</keyword>
<dbReference type="InterPro" id="IPR041916">
    <property type="entry name" value="Anti_sigma_zinc_sf"/>
</dbReference>
<dbReference type="PANTHER" id="PTHR37461">
    <property type="entry name" value="ANTI-SIGMA-K FACTOR RSKA"/>
    <property type="match status" value="1"/>
</dbReference>
<feature type="domain" description="Putative zinc-finger" evidence="11">
    <location>
        <begin position="34"/>
        <end position="65"/>
    </location>
</feature>
<dbReference type="InParanoid" id="A0A540VKU3"/>
<dbReference type="Pfam" id="PF10099">
    <property type="entry name" value="RskA_C"/>
    <property type="match status" value="1"/>
</dbReference>
<keyword evidence="4" id="KW-0812">Transmembrane</keyword>
<gene>
    <name evidence="12" type="ORF">FKZ61_02950</name>
</gene>
<evidence type="ECO:0000259" key="11">
    <source>
        <dbReference type="Pfam" id="PF13490"/>
    </source>
</evidence>
<organism evidence="12 13">
    <name type="scientific">Litorilinea aerophila</name>
    <dbReference type="NCBI Taxonomy" id="1204385"/>
    <lineage>
        <taxon>Bacteria</taxon>
        <taxon>Bacillati</taxon>
        <taxon>Chloroflexota</taxon>
        <taxon>Caldilineae</taxon>
        <taxon>Caldilineales</taxon>
        <taxon>Caldilineaceae</taxon>
        <taxon>Litorilinea</taxon>
    </lineage>
</organism>
<keyword evidence="3" id="KW-1003">Cell membrane</keyword>
<evidence type="ECO:0000256" key="8">
    <source>
        <dbReference type="ARBA" id="ARBA00030803"/>
    </source>
</evidence>
<evidence type="ECO:0000256" key="4">
    <source>
        <dbReference type="ARBA" id="ARBA00022692"/>
    </source>
</evidence>
<dbReference type="GO" id="GO:0005886">
    <property type="term" value="C:plasma membrane"/>
    <property type="evidence" value="ECO:0007669"/>
    <property type="project" value="UniProtKB-SubCell"/>
</dbReference>